<feature type="domain" description="C2H2-type" evidence="12">
    <location>
        <begin position="371"/>
        <end position="398"/>
    </location>
</feature>
<keyword evidence="4 10" id="KW-0863">Zinc-finger</keyword>
<evidence type="ECO:0000256" key="8">
    <source>
        <dbReference type="ARBA" id="ARBA00023163"/>
    </source>
</evidence>
<dbReference type="Gene3D" id="3.40.1800.20">
    <property type="match status" value="1"/>
</dbReference>
<dbReference type="EMBL" id="OB792938">
    <property type="protein sequence ID" value="CAD7425381.1"/>
    <property type="molecule type" value="Genomic_DNA"/>
</dbReference>
<dbReference type="FunFam" id="3.30.160.60:FF:000065">
    <property type="entry name" value="B-cell CLL/lymphoma 6, member B"/>
    <property type="match status" value="1"/>
</dbReference>
<dbReference type="FunFam" id="3.30.160.60:FF:001498">
    <property type="entry name" value="Zinc finger protein 404"/>
    <property type="match status" value="1"/>
</dbReference>
<evidence type="ECO:0000256" key="10">
    <source>
        <dbReference type="PROSITE-ProRule" id="PRU00042"/>
    </source>
</evidence>
<feature type="domain" description="C2H2-type" evidence="12">
    <location>
        <begin position="824"/>
        <end position="846"/>
    </location>
</feature>
<dbReference type="GO" id="GO:0003677">
    <property type="term" value="F:DNA binding"/>
    <property type="evidence" value="ECO:0007669"/>
    <property type="project" value="UniProtKB-KW"/>
</dbReference>
<keyword evidence="9" id="KW-0539">Nucleus</keyword>
<dbReference type="PANTHER" id="PTHR16515:SF49">
    <property type="entry name" value="GASTRULA ZINC FINGER PROTEIN XLCGF49.1-LIKE-RELATED"/>
    <property type="match status" value="1"/>
</dbReference>
<feature type="domain" description="C2H2-type" evidence="12">
    <location>
        <begin position="427"/>
        <end position="454"/>
    </location>
</feature>
<feature type="region of interest" description="Disordered" evidence="11">
    <location>
        <begin position="228"/>
        <end position="253"/>
    </location>
</feature>
<dbReference type="PROSITE" id="PS50157">
    <property type="entry name" value="ZINC_FINGER_C2H2_2"/>
    <property type="match status" value="13"/>
</dbReference>
<evidence type="ECO:0000256" key="11">
    <source>
        <dbReference type="SAM" id="MobiDB-lite"/>
    </source>
</evidence>
<accession>A0A7R9E0V4</accession>
<feature type="domain" description="C2H2-type" evidence="12">
    <location>
        <begin position="483"/>
        <end position="510"/>
    </location>
</feature>
<evidence type="ECO:0000256" key="4">
    <source>
        <dbReference type="ARBA" id="ARBA00022771"/>
    </source>
</evidence>
<keyword evidence="8" id="KW-0804">Transcription</keyword>
<evidence type="ECO:0000256" key="1">
    <source>
        <dbReference type="ARBA" id="ARBA00004123"/>
    </source>
</evidence>
<dbReference type="Pfam" id="PF07776">
    <property type="entry name" value="zf-AD"/>
    <property type="match status" value="1"/>
</dbReference>
<evidence type="ECO:0000256" key="9">
    <source>
        <dbReference type="ARBA" id="ARBA00023242"/>
    </source>
</evidence>
<feature type="domain" description="C2H2-type" evidence="12">
    <location>
        <begin position="741"/>
        <end position="768"/>
    </location>
</feature>
<dbReference type="FunFam" id="3.30.160.60:FF:000446">
    <property type="entry name" value="Zinc finger protein"/>
    <property type="match status" value="1"/>
</dbReference>
<proteinExistence type="predicted"/>
<dbReference type="InterPro" id="IPR036236">
    <property type="entry name" value="Znf_C2H2_sf"/>
</dbReference>
<dbReference type="GO" id="GO:0005634">
    <property type="term" value="C:nucleus"/>
    <property type="evidence" value="ECO:0007669"/>
    <property type="project" value="UniProtKB-SubCell"/>
</dbReference>
<evidence type="ECO:0000259" key="12">
    <source>
        <dbReference type="PROSITE" id="PS50157"/>
    </source>
</evidence>
<evidence type="ECO:0000256" key="2">
    <source>
        <dbReference type="ARBA" id="ARBA00022723"/>
    </source>
</evidence>
<evidence type="ECO:0000256" key="5">
    <source>
        <dbReference type="ARBA" id="ARBA00022833"/>
    </source>
</evidence>
<dbReference type="SUPFAM" id="SSF57716">
    <property type="entry name" value="Glucocorticoid receptor-like (DNA-binding domain)"/>
    <property type="match status" value="1"/>
</dbReference>
<dbReference type="AlphaFoldDB" id="A0A7R9E0V4"/>
<dbReference type="SMART" id="SM00355">
    <property type="entry name" value="ZnF_C2H2"/>
    <property type="match status" value="13"/>
</dbReference>
<name>A0A7R9E0V4_9NEOP</name>
<dbReference type="InterPro" id="IPR050331">
    <property type="entry name" value="Zinc_finger"/>
</dbReference>
<keyword evidence="3" id="KW-0677">Repeat</keyword>
<keyword evidence="5" id="KW-0862">Zinc</keyword>
<gene>
    <name evidence="13" type="ORF">TMSB3V08_LOCUS2291</name>
</gene>
<organism evidence="13">
    <name type="scientific">Timema monikensis</name>
    <dbReference type="NCBI Taxonomy" id="170555"/>
    <lineage>
        <taxon>Eukaryota</taxon>
        <taxon>Metazoa</taxon>
        <taxon>Ecdysozoa</taxon>
        <taxon>Arthropoda</taxon>
        <taxon>Hexapoda</taxon>
        <taxon>Insecta</taxon>
        <taxon>Pterygota</taxon>
        <taxon>Neoptera</taxon>
        <taxon>Polyneoptera</taxon>
        <taxon>Phasmatodea</taxon>
        <taxon>Timematodea</taxon>
        <taxon>Timematoidea</taxon>
        <taxon>Timematidae</taxon>
        <taxon>Timema</taxon>
    </lineage>
</organism>
<feature type="domain" description="C2H2-type" evidence="12">
    <location>
        <begin position="511"/>
        <end position="538"/>
    </location>
</feature>
<evidence type="ECO:0000256" key="6">
    <source>
        <dbReference type="ARBA" id="ARBA00023015"/>
    </source>
</evidence>
<feature type="domain" description="C2H2-type" evidence="12">
    <location>
        <begin position="455"/>
        <end position="482"/>
    </location>
</feature>
<keyword evidence="6" id="KW-0805">Transcription regulation</keyword>
<dbReference type="SUPFAM" id="SSF57667">
    <property type="entry name" value="beta-beta-alpha zinc fingers"/>
    <property type="match status" value="7"/>
</dbReference>
<protein>
    <recommendedName>
        <fullName evidence="12">C2H2-type domain-containing protein</fullName>
    </recommendedName>
</protein>
<feature type="domain" description="C2H2-type" evidence="12">
    <location>
        <begin position="657"/>
        <end position="684"/>
    </location>
</feature>
<sequence>MTQGTSTGRLLDSSVKQSDDVTPAYNHVLTASGDGTEMSALVSRGQLKSLRKYTRIFVEGALETIEIRPPSVNSVRIRTPTSPSQTNQLTLSPLANRFYRKPAKNNRSAHAHTQHILKMVYLKSDDEKRQFIGSHESIDERNQTLQPLKAQVRFQRGVMSAIFDDDGENSTISLPSKIMACASVQLSCNDGLPTLICHRCLYQAERSYEFKLQCEDADSTLREYVNRQGGGQGVHIKQERMEEDGSDDESSPLPEMHVQAELSLGAKENELRVCSLNGCESMNEGPEPHRGITPNYIAFNSSELQSMGVTFPSDLCATQIIVNERDIDSVVVVVDPSNCDLDEEDEVVKTLQTNNKTIPKKKSESKIGRPHACGTCSKTFSQRAHLTRHELVHTGKKPYGCTVCGKSFADSSTLTTHFRTHTGERPFPCDTCPKAFASRSDLRKHAFIHSGLRPHVCQVCSKSFTRSTNLRKHARVHSGLKPFRCAQCTRGFSAKGDLARHMLVHSGDRPHVCEQCCVSFSRRDKLNRHMRKHELEQQQGKIPKLEGEEDAPGLGHLGEFANLTDNIQMKKECDSVDGDDESRTDANTGEMNHVDSSPDNTKSKTIIDIPDDLPIPLRCGSSVSVHKVRMDQNGSQNTPKLGKMFMNKKKISVRGKFYCNICHKTYTDPGYFKIHQQIHTGVRNHQCSMCDKAFFRRRELLRHEKVHTGDKPYACEICSKCFSRRDKLTRHIKVHTERRMFVCNECPAQFLRREELSRHTQCHTGERPHCCPTCYKTFPTRAELTRHSATHAEVKPFQCDRCSMSFCRKDKLTRHKKTHIDKPYSCGECSISFSVKEAFEKHVYVHHWSTMDAGSNGPVDGMDSNSDSTETTKQEDTEFSLSRLGKNPEILLFPIPRNTPSSGFKFMY</sequence>
<dbReference type="GO" id="GO:0008270">
    <property type="term" value="F:zinc ion binding"/>
    <property type="evidence" value="ECO:0007669"/>
    <property type="project" value="UniProtKB-KW"/>
</dbReference>
<dbReference type="InterPro" id="IPR013087">
    <property type="entry name" value="Znf_C2H2_type"/>
</dbReference>
<dbReference type="GO" id="GO:0006357">
    <property type="term" value="P:regulation of transcription by RNA polymerase II"/>
    <property type="evidence" value="ECO:0007669"/>
    <property type="project" value="UniProtKB-ARBA"/>
</dbReference>
<dbReference type="FunFam" id="3.30.160.60:FF:000736">
    <property type="entry name" value="Zinc finger protein 423"/>
    <property type="match status" value="1"/>
</dbReference>
<feature type="domain" description="C2H2-type" evidence="12">
    <location>
        <begin position="399"/>
        <end position="426"/>
    </location>
</feature>
<feature type="region of interest" description="Disordered" evidence="11">
    <location>
        <begin position="855"/>
        <end position="879"/>
    </location>
</feature>
<comment type="subcellular location">
    <subcellularLocation>
        <location evidence="1">Nucleus</location>
    </subcellularLocation>
</comment>
<evidence type="ECO:0000256" key="3">
    <source>
        <dbReference type="ARBA" id="ARBA00022737"/>
    </source>
</evidence>
<feature type="region of interest" description="Disordered" evidence="11">
    <location>
        <begin position="574"/>
        <end position="605"/>
    </location>
</feature>
<dbReference type="PANTHER" id="PTHR16515">
    <property type="entry name" value="PR DOMAIN ZINC FINGER PROTEIN"/>
    <property type="match status" value="1"/>
</dbReference>
<feature type="domain" description="C2H2-type" evidence="12">
    <location>
        <begin position="769"/>
        <end position="796"/>
    </location>
</feature>
<feature type="domain" description="C2H2-type" evidence="12">
    <location>
        <begin position="713"/>
        <end position="740"/>
    </location>
</feature>
<feature type="domain" description="C2H2-type" evidence="12">
    <location>
        <begin position="685"/>
        <end position="712"/>
    </location>
</feature>
<feature type="compositionally biased region" description="Polar residues" evidence="11">
    <location>
        <begin position="585"/>
        <end position="604"/>
    </location>
</feature>
<dbReference type="InterPro" id="IPR012934">
    <property type="entry name" value="Znf_AD"/>
</dbReference>
<evidence type="ECO:0000313" key="13">
    <source>
        <dbReference type="EMBL" id="CAD7425381.1"/>
    </source>
</evidence>
<dbReference type="FunFam" id="3.30.160.60:FF:000624">
    <property type="entry name" value="zinc finger protein 697"/>
    <property type="match status" value="2"/>
</dbReference>
<evidence type="ECO:0000256" key="7">
    <source>
        <dbReference type="ARBA" id="ARBA00023125"/>
    </source>
</evidence>
<dbReference type="Pfam" id="PF00096">
    <property type="entry name" value="zf-C2H2"/>
    <property type="match status" value="9"/>
</dbReference>
<keyword evidence="7" id="KW-0238">DNA-binding</keyword>
<keyword evidence="2" id="KW-0479">Metal-binding</keyword>
<dbReference type="PROSITE" id="PS00028">
    <property type="entry name" value="ZINC_FINGER_C2H2_1"/>
    <property type="match status" value="12"/>
</dbReference>
<dbReference type="FunFam" id="3.30.160.60:FF:001289">
    <property type="entry name" value="Zinc finger protein 574"/>
    <property type="match status" value="1"/>
</dbReference>
<dbReference type="Gene3D" id="3.30.160.60">
    <property type="entry name" value="Classic Zinc Finger"/>
    <property type="match status" value="12"/>
</dbReference>
<feature type="domain" description="C2H2-type" evidence="12">
    <location>
        <begin position="797"/>
        <end position="824"/>
    </location>
</feature>
<reference evidence="13" key="1">
    <citation type="submission" date="2020-11" db="EMBL/GenBank/DDBJ databases">
        <authorList>
            <person name="Tran Van P."/>
        </authorList>
    </citation>
    <scope>NUCLEOTIDE SEQUENCE</scope>
</reference>
<dbReference type="Pfam" id="PF13912">
    <property type="entry name" value="zf-C2H2_6"/>
    <property type="match status" value="1"/>
</dbReference>
<feature type="compositionally biased region" description="Acidic residues" evidence="11">
    <location>
        <begin position="241"/>
        <end position="250"/>
    </location>
</feature>
<dbReference type="FunFam" id="3.30.160.60:FF:000478">
    <property type="entry name" value="Zinc finger protein 133"/>
    <property type="match status" value="1"/>
</dbReference>